<keyword evidence="3" id="KW-1185">Reference proteome</keyword>
<reference evidence="2 3" key="1">
    <citation type="submission" date="2020-06" db="EMBL/GenBank/DDBJ databases">
        <title>Frischella cerana isolated from Apis cerana gut homogenate.</title>
        <authorList>
            <person name="Wolter L.A."/>
            <person name="Suenami S."/>
            <person name="Miyazaki R."/>
        </authorList>
    </citation>
    <scope>NUCLEOTIDE SEQUENCE [LARGE SCALE GENOMIC DNA]</scope>
    <source>
        <strain evidence="2 3">Ac13</strain>
    </source>
</reference>
<dbReference type="Proteomes" id="UP000651208">
    <property type="component" value="Unassembled WGS sequence"/>
</dbReference>
<sequence length="164" mass="19715">MNNRENFRSFNIECLDLQDKVFKAVINVWTENIDNPIIDDVVENKKYEFQGEYQIFFLEYRDETGIHYVNFSDRVNNAFYGLCKKIEQRKIKLLIKGCSLGYYMIPCLQYSIYTTPLILGRRIEKRFMRISIFEPENDVKNVVTIEKQKNYYNTWLESIKGLPY</sequence>
<proteinExistence type="predicted"/>
<accession>A0ABR7QXC0</accession>
<protein>
    <submittedName>
        <fullName evidence="2">Uncharacterized protein</fullName>
    </submittedName>
</protein>
<keyword evidence="1" id="KW-1133">Transmembrane helix</keyword>
<evidence type="ECO:0000313" key="3">
    <source>
        <dbReference type="Proteomes" id="UP000651208"/>
    </source>
</evidence>
<gene>
    <name evidence="2" type="ORF">FcAc13_06070</name>
</gene>
<keyword evidence="1" id="KW-0812">Transmembrane</keyword>
<organism evidence="2 3">
    <name type="scientific">Frischella japonica</name>
    <dbReference type="NCBI Taxonomy" id="2741544"/>
    <lineage>
        <taxon>Bacteria</taxon>
        <taxon>Pseudomonadati</taxon>
        <taxon>Pseudomonadota</taxon>
        <taxon>Gammaproteobacteria</taxon>
        <taxon>Orbales</taxon>
        <taxon>Orbaceae</taxon>
        <taxon>Frischella</taxon>
    </lineage>
</organism>
<feature type="transmembrane region" description="Helical" evidence="1">
    <location>
        <begin position="100"/>
        <end position="119"/>
    </location>
</feature>
<evidence type="ECO:0000256" key="1">
    <source>
        <dbReference type="SAM" id="Phobius"/>
    </source>
</evidence>
<name>A0ABR7QXC0_9GAMM</name>
<dbReference type="RefSeq" id="WP_187755321.1">
    <property type="nucleotide sequence ID" value="NZ_JABURY010000015.1"/>
</dbReference>
<evidence type="ECO:0000313" key="2">
    <source>
        <dbReference type="EMBL" id="MBC9130874.1"/>
    </source>
</evidence>
<keyword evidence="1" id="KW-0472">Membrane</keyword>
<dbReference type="EMBL" id="JABURY010000015">
    <property type="protein sequence ID" value="MBC9130874.1"/>
    <property type="molecule type" value="Genomic_DNA"/>
</dbReference>
<comment type="caution">
    <text evidence="2">The sequence shown here is derived from an EMBL/GenBank/DDBJ whole genome shotgun (WGS) entry which is preliminary data.</text>
</comment>